<reference evidence="2 3" key="1">
    <citation type="submission" date="2015-01" db="EMBL/GenBank/DDBJ databases">
        <title>Deinococcus puniceus/DY1/ whole genome sequencing.</title>
        <authorList>
            <person name="Kim M.K."/>
            <person name="Srinivasan S."/>
            <person name="Lee J.-J."/>
        </authorList>
    </citation>
    <scope>NUCLEOTIDE SEQUENCE [LARGE SCALE GENOMIC DNA]</scope>
    <source>
        <strain evidence="2 3">DY1</strain>
    </source>
</reference>
<sequence>MRKFPLAALLMCGFALAQVDQEEQRTMNRLSLEARQFTGMKCDFVDGTSSIGSMGTDIGYAQKHLAENYQYLWNSLDPKTRKVTKQVKSVSQISDSFYIRDKYESYFSHSWYDSKTKLFYQNFCALQMLK</sequence>
<dbReference type="Proteomes" id="UP000077363">
    <property type="component" value="Chromosome"/>
</dbReference>
<dbReference type="PATRIC" id="fig|1182568.3.peg.2637"/>
<organism evidence="2 3">
    <name type="scientific">Deinococcus puniceus</name>
    <dbReference type="NCBI Taxonomy" id="1182568"/>
    <lineage>
        <taxon>Bacteria</taxon>
        <taxon>Thermotogati</taxon>
        <taxon>Deinococcota</taxon>
        <taxon>Deinococci</taxon>
        <taxon>Deinococcales</taxon>
        <taxon>Deinococcaceae</taxon>
        <taxon>Deinococcus</taxon>
    </lineage>
</organism>
<feature type="signal peptide" evidence="1">
    <location>
        <begin position="1"/>
        <end position="17"/>
    </location>
</feature>
<dbReference type="RefSeq" id="WP_064015572.1">
    <property type="nucleotide sequence ID" value="NZ_CP011387.1"/>
</dbReference>
<evidence type="ECO:0000313" key="3">
    <source>
        <dbReference type="Proteomes" id="UP000077363"/>
    </source>
</evidence>
<name>A0A172TBT4_9DEIO</name>
<accession>A0A172TBT4</accession>
<evidence type="ECO:0000256" key="1">
    <source>
        <dbReference type="SAM" id="SignalP"/>
    </source>
</evidence>
<dbReference type="KEGG" id="dpu:SU48_12760"/>
<proteinExistence type="predicted"/>
<dbReference type="AlphaFoldDB" id="A0A172TBT4"/>
<keyword evidence="1" id="KW-0732">Signal</keyword>
<keyword evidence="3" id="KW-1185">Reference proteome</keyword>
<dbReference type="EMBL" id="CP011387">
    <property type="protein sequence ID" value="ANE44488.1"/>
    <property type="molecule type" value="Genomic_DNA"/>
</dbReference>
<protein>
    <submittedName>
        <fullName evidence="2">Uncharacterized protein</fullName>
    </submittedName>
</protein>
<feature type="chain" id="PRO_5008000610" evidence="1">
    <location>
        <begin position="18"/>
        <end position="130"/>
    </location>
</feature>
<dbReference type="OrthoDB" id="9866633at2"/>
<gene>
    <name evidence="2" type="ORF">SU48_12760</name>
</gene>
<dbReference type="STRING" id="1182568.SU48_12760"/>
<evidence type="ECO:0000313" key="2">
    <source>
        <dbReference type="EMBL" id="ANE44488.1"/>
    </source>
</evidence>